<dbReference type="EMBL" id="SMOL01000458">
    <property type="protein sequence ID" value="KAB2613070.1"/>
    <property type="molecule type" value="Genomic_DNA"/>
</dbReference>
<dbReference type="InterPro" id="IPR025315">
    <property type="entry name" value="DUF4220"/>
</dbReference>
<dbReference type="AlphaFoldDB" id="A0A5N5GIC2"/>
<protein>
    <recommendedName>
        <fullName evidence="2">DUF4220 domain-containing protein</fullName>
    </recommendedName>
</protein>
<keyword evidence="1" id="KW-0472">Membrane</keyword>
<proteinExistence type="predicted"/>
<keyword evidence="1" id="KW-1133">Transmembrane helix</keyword>
<sequence length="221" mass="25349">MLLLTVVSSFIFTQKKKTVEIFPVSVREAWNECELRFMVLISLALQAILILIGNWRKNSTGNEDSEGDSVNPNFVMIAFWAPFLFLHLGGPDKTTAYSLEDNELWLRHLLGVAVQVIVALYRTWVLRSASSEHFRESMLPPPHAAEGFRVEPKTFIEAPIVFYHYYAVQVDESSSAQNAAVLNKAYSFFETFKRLCANLILTFHVIENSQSFFQHRTLRKL</sequence>
<reference evidence="3 4" key="1">
    <citation type="submission" date="2019-09" db="EMBL/GenBank/DDBJ databases">
        <authorList>
            <person name="Ou C."/>
        </authorList>
    </citation>
    <scope>NUCLEOTIDE SEQUENCE [LARGE SCALE GENOMIC DNA]</scope>
    <source>
        <strain evidence="3">S2</strain>
        <tissue evidence="3">Leaf</tissue>
    </source>
</reference>
<evidence type="ECO:0000256" key="1">
    <source>
        <dbReference type="SAM" id="Phobius"/>
    </source>
</evidence>
<dbReference type="Pfam" id="PF13968">
    <property type="entry name" value="DUF4220"/>
    <property type="match status" value="1"/>
</dbReference>
<comment type="caution">
    <text evidence="3">The sequence shown here is derived from an EMBL/GenBank/DDBJ whole genome shotgun (WGS) entry which is preliminary data.</text>
</comment>
<feature type="transmembrane region" description="Helical" evidence="1">
    <location>
        <begin position="34"/>
        <end position="52"/>
    </location>
</feature>
<gene>
    <name evidence="3" type="ORF">D8674_035386</name>
</gene>
<name>A0A5N5GIC2_9ROSA</name>
<keyword evidence="4" id="KW-1185">Reference proteome</keyword>
<reference evidence="4" key="2">
    <citation type="submission" date="2019-10" db="EMBL/GenBank/DDBJ databases">
        <title>A de novo genome assembly of a pear dwarfing rootstock.</title>
        <authorList>
            <person name="Wang F."/>
            <person name="Wang J."/>
            <person name="Li S."/>
            <person name="Zhang Y."/>
            <person name="Fang M."/>
            <person name="Ma L."/>
            <person name="Zhao Y."/>
            <person name="Jiang S."/>
        </authorList>
    </citation>
    <scope>NUCLEOTIDE SEQUENCE [LARGE SCALE GENOMIC DNA]</scope>
</reference>
<feature type="transmembrane region" description="Helical" evidence="1">
    <location>
        <begin position="73"/>
        <end position="90"/>
    </location>
</feature>
<evidence type="ECO:0000313" key="4">
    <source>
        <dbReference type="Proteomes" id="UP000327157"/>
    </source>
</evidence>
<organism evidence="3 4">
    <name type="scientific">Pyrus ussuriensis x Pyrus communis</name>
    <dbReference type="NCBI Taxonomy" id="2448454"/>
    <lineage>
        <taxon>Eukaryota</taxon>
        <taxon>Viridiplantae</taxon>
        <taxon>Streptophyta</taxon>
        <taxon>Embryophyta</taxon>
        <taxon>Tracheophyta</taxon>
        <taxon>Spermatophyta</taxon>
        <taxon>Magnoliopsida</taxon>
        <taxon>eudicotyledons</taxon>
        <taxon>Gunneridae</taxon>
        <taxon>Pentapetalae</taxon>
        <taxon>rosids</taxon>
        <taxon>fabids</taxon>
        <taxon>Rosales</taxon>
        <taxon>Rosaceae</taxon>
        <taxon>Amygdaloideae</taxon>
        <taxon>Maleae</taxon>
        <taxon>Pyrus</taxon>
    </lineage>
</organism>
<dbReference type="PANTHER" id="PTHR31325">
    <property type="entry name" value="OS01G0798800 PROTEIN-RELATED"/>
    <property type="match status" value="1"/>
</dbReference>
<dbReference type="OrthoDB" id="1689146at2759"/>
<evidence type="ECO:0000313" key="3">
    <source>
        <dbReference type="EMBL" id="KAB2613070.1"/>
    </source>
</evidence>
<dbReference type="Proteomes" id="UP000327157">
    <property type="component" value="Chromosome 9"/>
</dbReference>
<feature type="domain" description="DUF4220" evidence="2">
    <location>
        <begin position="49"/>
        <end position="121"/>
    </location>
</feature>
<evidence type="ECO:0000259" key="2">
    <source>
        <dbReference type="Pfam" id="PF13968"/>
    </source>
</evidence>
<keyword evidence="1" id="KW-0812">Transmembrane</keyword>
<feature type="transmembrane region" description="Helical" evidence="1">
    <location>
        <begin position="105"/>
        <end position="125"/>
    </location>
</feature>
<reference evidence="3 4" key="3">
    <citation type="submission" date="2019-11" db="EMBL/GenBank/DDBJ databases">
        <title>A de novo genome assembly of a pear dwarfing rootstock.</title>
        <authorList>
            <person name="Wang F."/>
            <person name="Wang J."/>
            <person name="Li S."/>
            <person name="Zhang Y."/>
            <person name="Fang M."/>
            <person name="Ma L."/>
            <person name="Zhao Y."/>
            <person name="Jiang S."/>
        </authorList>
    </citation>
    <scope>NUCLEOTIDE SEQUENCE [LARGE SCALE GENOMIC DNA]</scope>
    <source>
        <strain evidence="3">S2</strain>
        <tissue evidence="3">Leaf</tissue>
    </source>
</reference>
<accession>A0A5N5GIC2</accession>